<evidence type="ECO:0000313" key="1">
    <source>
        <dbReference type="EMBL" id="KAJ4937704.1"/>
    </source>
</evidence>
<gene>
    <name evidence="1" type="ORF">JOQ06_002336</name>
</gene>
<evidence type="ECO:0000313" key="2">
    <source>
        <dbReference type="Proteomes" id="UP001219934"/>
    </source>
</evidence>
<dbReference type="Proteomes" id="UP001219934">
    <property type="component" value="Unassembled WGS sequence"/>
</dbReference>
<dbReference type="PANTHER" id="PTHR47018">
    <property type="entry name" value="CXC DOMAIN-CONTAINING PROTEIN-RELATED"/>
    <property type="match status" value="1"/>
</dbReference>
<sequence length="315" mass="34506">MSDILHRFIHYQREGYWAGDLCESAWMLPYLTAAGHYKYGQQSLRLYLSEMKKLPETAPEAHEAVMAGTFVGRRADGNHNGVSPDMLLEQTYNADAKEASGLDGITLNRAARMKWVYTKPLTAAISAELKSTLHLHSSSPHHESGWSRVNRDAEMVVKVMAAVETNPFTTATPSLINISTGECADPTVKDNLTSVKADGLKALSESLSSDQKKTSVVKLNTFHTQNRIKPKKSGKTSSPCKSNEVTALLRMTQIIASGGELNIVDFIGNHECSDLPPSLFQEDGRMSTGTKASLVKILKEKTKVSSIPDLPKDCL</sequence>
<accession>A0AAD6B7J9</accession>
<name>A0AAD6B7J9_9TELE</name>
<dbReference type="EMBL" id="JAPTMU010000009">
    <property type="protein sequence ID" value="KAJ4937704.1"/>
    <property type="molecule type" value="Genomic_DNA"/>
</dbReference>
<keyword evidence="2" id="KW-1185">Reference proteome</keyword>
<comment type="caution">
    <text evidence="1">The sequence shown here is derived from an EMBL/GenBank/DDBJ whole genome shotgun (WGS) entry which is preliminary data.</text>
</comment>
<dbReference type="PANTHER" id="PTHR47018:SF1">
    <property type="entry name" value="TESMIN_TSO1-LIKE CXC DOMAIN-CONTAINING PROTEIN"/>
    <property type="match status" value="1"/>
</dbReference>
<proteinExistence type="predicted"/>
<organism evidence="1 2">
    <name type="scientific">Pogonophryne albipinna</name>
    <dbReference type="NCBI Taxonomy" id="1090488"/>
    <lineage>
        <taxon>Eukaryota</taxon>
        <taxon>Metazoa</taxon>
        <taxon>Chordata</taxon>
        <taxon>Craniata</taxon>
        <taxon>Vertebrata</taxon>
        <taxon>Euteleostomi</taxon>
        <taxon>Actinopterygii</taxon>
        <taxon>Neopterygii</taxon>
        <taxon>Teleostei</taxon>
        <taxon>Neoteleostei</taxon>
        <taxon>Acanthomorphata</taxon>
        <taxon>Eupercaria</taxon>
        <taxon>Perciformes</taxon>
        <taxon>Notothenioidei</taxon>
        <taxon>Pogonophryne</taxon>
    </lineage>
</organism>
<reference evidence="1" key="1">
    <citation type="submission" date="2022-11" db="EMBL/GenBank/DDBJ databases">
        <title>Chromosome-level genome of Pogonophryne albipinna.</title>
        <authorList>
            <person name="Jo E."/>
        </authorList>
    </citation>
    <scope>NUCLEOTIDE SEQUENCE</scope>
    <source>
        <strain evidence="1">SGF0006</strain>
        <tissue evidence="1">Muscle</tissue>
    </source>
</reference>
<dbReference type="AlphaFoldDB" id="A0AAD6B7J9"/>
<protein>
    <submittedName>
        <fullName evidence="1">Uncharacterized protein</fullName>
    </submittedName>
</protein>